<gene>
    <name evidence="18" type="primary">hflB AP273-1</name>
    <name evidence="15" type="synonym">ftsH</name>
</gene>
<evidence type="ECO:0000256" key="5">
    <source>
        <dbReference type="ARBA" id="ARBA00022692"/>
    </source>
</evidence>
<evidence type="ECO:0000256" key="1">
    <source>
        <dbReference type="ARBA" id="ARBA00004370"/>
    </source>
</evidence>
<dbReference type="FunFam" id="1.10.8.60:FF:000001">
    <property type="entry name" value="ATP-dependent zinc metalloprotease FtsH"/>
    <property type="match status" value="1"/>
</dbReference>
<dbReference type="PANTHER" id="PTHR23076">
    <property type="entry name" value="METALLOPROTEASE M41 FTSH"/>
    <property type="match status" value="1"/>
</dbReference>
<evidence type="ECO:0000256" key="6">
    <source>
        <dbReference type="ARBA" id="ARBA00022723"/>
    </source>
</evidence>
<dbReference type="Gene3D" id="1.20.58.760">
    <property type="entry name" value="Peptidase M41"/>
    <property type="match status" value="1"/>
</dbReference>
<dbReference type="GO" id="GO:0004176">
    <property type="term" value="F:ATP-dependent peptidase activity"/>
    <property type="evidence" value="ECO:0007669"/>
    <property type="project" value="InterPro"/>
</dbReference>
<feature type="binding site" evidence="15">
    <location>
        <position position="497"/>
    </location>
    <ligand>
        <name>Zn(2+)</name>
        <dbReference type="ChEBI" id="CHEBI:29105"/>
        <note>catalytic</note>
    </ligand>
</feature>
<dbReference type="PANTHER" id="PTHR23076:SF97">
    <property type="entry name" value="ATP-DEPENDENT ZINC METALLOPROTEASE YME1L1"/>
    <property type="match status" value="1"/>
</dbReference>
<evidence type="ECO:0000256" key="11">
    <source>
        <dbReference type="ARBA" id="ARBA00022989"/>
    </source>
</evidence>
<dbReference type="FunFam" id="1.20.58.760:FF:000001">
    <property type="entry name" value="ATP-dependent zinc metalloprotease FtsH"/>
    <property type="match status" value="1"/>
</dbReference>
<dbReference type="GO" id="GO:0006508">
    <property type="term" value="P:proteolysis"/>
    <property type="evidence" value="ECO:0007669"/>
    <property type="project" value="UniProtKB-KW"/>
</dbReference>
<dbReference type="InterPro" id="IPR037219">
    <property type="entry name" value="Peptidase_M41-like"/>
</dbReference>
<dbReference type="HAMAP" id="MF_01458">
    <property type="entry name" value="FtsH"/>
    <property type="match status" value="1"/>
</dbReference>
<keyword evidence="7 15" id="KW-0547">Nucleotide-binding</keyword>
<evidence type="ECO:0000256" key="2">
    <source>
        <dbReference type="ARBA" id="ARBA00010044"/>
    </source>
</evidence>
<dbReference type="Gene3D" id="1.10.8.60">
    <property type="match status" value="1"/>
</dbReference>
<dbReference type="AlphaFoldDB" id="M1X1T3"/>
<keyword evidence="5 15" id="KW-0812">Transmembrane</keyword>
<dbReference type="InterPro" id="IPR003960">
    <property type="entry name" value="ATPase_AAA_CS"/>
</dbReference>
<dbReference type="MEROPS" id="M41.009"/>
<dbReference type="InterPro" id="IPR003959">
    <property type="entry name" value="ATPase_AAA_core"/>
</dbReference>
<comment type="similarity">
    <text evidence="16">Belongs to the AAA ATPase family.</text>
</comment>
<dbReference type="InterPro" id="IPR005936">
    <property type="entry name" value="FtsH"/>
</dbReference>
<name>M1X1T3_APPPP</name>
<keyword evidence="6 15" id="KW-0479">Metal-binding</keyword>
<evidence type="ECO:0000256" key="9">
    <source>
        <dbReference type="ARBA" id="ARBA00022833"/>
    </source>
</evidence>
<dbReference type="NCBIfam" id="TIGR01241">
    <property type="entry name" value="FtsH_fam"/>
    <property type="match status" value="1"/>
</dbReference>
<accession>M1X1T3</accession>
<evidence type="ECO:0000256" key="12">
    <source>
        <dbReference type="ARBA" id="ARBA00023049"/>
    </source>
</evidence>
<feature type="binding site" evidence="15">
    <location>
        <position position="493"/>
    </location>
    <ligand>
        <name>Zn(2+)</name>
        <dbReference type="ChEBI" id="CHEBI:29105"/>
        <note>catalytic</note>
    </ligand>
</feature>
<evidence type="ECO:0000256" key="16">
    <source>
        <dbReference type="RuleBase" id="RU003651"/>
    </source>
</evidence>
<comment type="subcellular location">
    <subcellularLocation>
        <location evidence="15">Cell membrane</location>
        <topology evidence="15">Multi-pass membrane protein</topology>
        <orientation evidence="15">Cytoplasmic side</orientation>
    </subcellularLocation>
    <subcellularLocation>
        <location evidence="1">Membrane</location>
    </subcellularLocation>
</comment>
<evidence type="ECO:0000259" key="17">
    <source>
        <dbReference type="SMART" id="SM00382"/>
    </source>
</evidence>
<sequence length="686" mass="78451">MKKNIKDIFKNFNIFWFCFIFLLLSLLYCLIMMEISHQHDNNKPSEIIAVLKEIKELQTKSTEESKKESKESKESKEDKTKIIKIKKFDIHETSNYGSYLIVFQWGTGNKDSFEWEKELKFPNVDQETYKEIMKICFEIIGTPIDKKDNITNLSQMITKIKEKTNLIPLQRIPYQPYFGFAPFISAVNICILIIIFYFIYNSIEKTSAQISGKNLNISRQKVLVNQQEFTFKDIAGADEEKEEMSELIDFLKNPFKYEAMGARIPKGVLLYGPPGVGKTLLAKAVAGEAKVPFFAVSGSDFIEVYVGLGASRIRKLFNEAKQNAPCIIFIDEIETISHQRGSVNYSNSEHDQTLNQLLVEMDGFTKNIGVIVMAATNQPESLDLAVTRPGRFDRHFHITLPSVKDREAILKLHARNKKFNDDVDFESLAKQTPGFSGAQLEAILNESALLATRRNVLVICNEDISEALDRVLMGPSKKSKKYNDKEKRMVAYHESGHAVIGLKLPEADQIQKVTIIPRGNAGGYNLTLPQEETFFSSKKRLLAQITSFLGGRAAEEVVFQDVSNGAYSDFKYATEIAKKMVTQYGMSDLGPIQYMENNFYKNFSDSKAVEIDKEIQKIIDYCYQNAKKIITENRDLLDLISKYLLEIETITQKDLEEILNTGIIEWWEKDKLKKNLQKSEKEDCNK</sequence>
<feature type="active site" evidence="15">
    <location>
        <position position="494"/>
    </location>
</feature>
<evidence type="ECO:0000256" key="8">
    <source>
        <dbReference type="ARBA" id="ARBA00022801"/>
    </source>
</evidence>
<feature type="binding site" evidence="15">
    <location>
        <begin position="272"/>
        <end position="279"/>
    </location>
    <ligand>
        <name>ATP</name>
        <dbReference type="ChEBI" id="CHEBI:30616"/>
    </ligand>
</feature>
<keyword evidence="13 15" id="KW-0472">Membrane</keyword>
<evidence type="ECO:0000256" key="14">
    <source>
        <dbReference type="ARBA" id="ARBA00061570"/>
    </source>
</evidence>
<dbReference type="InterPro" id="IPR041569">
    <property type="entry name" value="AAA_lid_3"/>
</dbReference>
<dbReference type="Gene3D" id="3.40.50.300">
    <property type="entry name" value="P-loop containing nucleotide triphosphate hydrolases"/>
    <property type="match status" value="1"/>
</dbReference>
<comment type="similarity">
    <text evidence="14 15">In the central section; belongs to the AAA ATPase family.</text>
</comment>
<dbReference type="Pfam" id="PF17862">
    <property type="entry name" value="AAA_lid_3"/>
    <property type="match status" value="1"/>
</dbReference>
<organism evidence="18">
    <name type="scientific">Apple proliferation phytoplasma</name>
    <dbReference type="NCBI Taxonomy" id="37692"/>
    <lineage>
        <taxon>Bacteria</taxon>
        <taxon>Bacillati</taxon>
        <taxon>Mycoplasmatota</taxon>
        <taxon>Mollicutes</taxon>
        <taxon>Acholeplasmatales</taxon>
        <taxon>Acholeplasmataceae</taxon>
        <taxon>Candidatus Phytoplasma</taxon>
        <taxon>16SrX (Apple proliferation group)</taxon>
    </lineage>
</organism>
<dbReference type="InterPro" id="IPR003593">
    <property type="entry name" value="AAA+_ATPase"/>
</dbReference>
<dbReference type="SUPFAM" id="SSF140990">
    <property type="entry name" value="FtsH protease domain-like"/>
    <property type="match status" value="1"/>
</dbReference>
<proteinExistence type="inferred from homology"/>
<dbReference type="GO" id="GO:0030163">
    <property type="term" value="P:protein catabolic process"/>
    <property type="evidence" value="ECO:0007669"/>
    <property type="project" value="UniProtKB-UniRule"/>
</dbReference>
<protein>
    <recommendedName>
        <fullName evidence="15">ATP-dependent zinc metalloprotease FtsH</fullName>
        <ecNumber evidence="15">3.4.24.-</ecNumber>
    </recommendedName>
</protein>
<keyword evidence="10 15" id="KW-0067">ATP-binding</keyword>
<dbReference type="InterPro" id="IPR000642">
    <property type="entry name" value="Peptidase_M41"/>
</dbReference>
<dbReference type="GO" id="GO:0016887">
    <property type="term" value="F:ATP hydrolysis activity"/>
    <property type="evidence" value="ECO:0007669"/>
    <property type="project" value="UniProtKB-UniRule"/>
</dbReference>
<dbReference type="EMBL" id="HE819303">
    <property type="protein sequence ID" value="CCH80582.1"/>
    <property type="molecule type" value="Genomic_DNA"/>
</dbReference>
<comment type="subunit">
    <text evidence="15">Homohexamer.</text>
</comment>
<comment type="function">
    <text evidence="15">Acts as a processive, ATP-dependent zinc metallopeptidase for both cytoplasmic and membrane proteins. Plays a role in the quality control of integral membrane proteins.</text>
</comment>
<dbReference type="EC" id="3.4.24.-" evidence="15"/>
<keyword evidence="12 15" id="KW-0482">Metalloprotease</keyword>
<feature type="binding site" evidence="15">
    <location>
        <position position="569"/>
    </location>
    <ligand>
        <name>Zn(2+)</name>
        <dbReference type="ChEBI" id="CHEBI:29105"/>
        <note>catalytic</note>
    </ligand>
</feature>
<evidence type="ECO:0000256" key="3">
    <source>
        <dbReference type="ARBA" id="ARBA00022475"/>
    </source>
</evidence>
<keyword evidence="8 15" id="KW-0378">Hydrolase</keyword>
<dbReference type="Pfam" id="PF01434">
    <property type="entry name" value="Peptidase_M41"/>
    <property type="match status" value="1"/>
</dbReference>
<dbReference type="SMART" id="SM00382">
    <property type="entry name" value="AAA"/>
    <property type="match status" value="1"/>
</dbReference>
<keyword evidence="11 15" id="KW-1133">Transmembrane helix</keyword>
<keyword evidence="3 15" id="KW-1003">Cell membrane</keyword>
<dbReference type="CDD" id="cd19501">
    <property type="entry name" value="RecA-like_FtsH"/>
    <property type="match status" value="1"/>
</dbReference>
<keyword evidence="4 15" id="KW-0645">Protease</keyword>
<dbReference type="InterPro" id="IPR027417">
    <property type="entry name" value="P-loop_NTPase"/>
</dbReference>
<dbReference type="GO" id="GO:0008270">
    <property type="term" value="F:zinc ion binding"/>
    <property type="evidence" value="ECO:0007669"/>
    <property type="project" value="UniProtKB-UniRule"/>
</dbReference>
<comment type="similarity">
    <text evidence="2 15">In the C-terminal section; belongs to the peptidase M41 family.</text>
</comment>
<evidence type="ECO:0000313" key="19">
    <source>
        <dbReference type="EMBL" id="CCH80583.1"/>
    </source>
</evidence>
<dbReference type="GO" id="GO:0005524">
    <property type="term" value="F:ATP binding"/>
    <property type="evidence" value="ECO:0007669"/>
    <property type="project" value="UniProtKB-UniRule"/>
</dbReference>
<dbReference type="GO" id="GO:0005886">
    <property type="term" value="C:plasma membrane"/>
    <property type="evidence" value="ECO:0007669"/>
    <property type="project" value="UniProtKB-SubCell"/>
</dbReference>
<feature type="transmembrane region" description="Helical" evidence="15">
    <location>
        <begin position="12"/>
        <end position="33"/>
    </location>
</feature>
<dbReference type="FunFam" id="3.40.50.300:FF:000001">
    <property type="entry name" value="ATP-dependent zinc metalloprotease FtsH"/>
    <property type="match status" value="1"/>
</dbReference>
<evidence type="ECO:0000256" key="10">
    <source>
        <dbReference type="ARBA" id="ARBA00022840"/>
    </source>
</evidence>
<reference evidence="18" key="1">
    <citation type="journal article" date="2013" name="Mol. Plant Microbe Interact.">
        <title>The AAA+ ATPases and HflB/FtsH proteases of 'Candidatus Phytoplasma mali': phylogenetic diversity, membrane topology, and relationship to strain virulence.</title>
        <authorList>
            <person name="Seemuller E."/>
            <person name="Sule S."/>
            <person name="Kube M."/>
            <person name="Jelkmann W."/>
            <person name="Schneider B."/>
        </authorList>
    </citation>
    <scope>NUCLEOTIDE SEQUENCE</scope>
    <source>
        <strain evidence="18">3-2</strain>
        <strain evidence="19">3-3</strain>
    </source>
</reference>
<evidence type="ECO:0000256" key="13">
    <source>
        <dbReference type="ARBA" id="ARBA00023136"/>
    </source>
</evidence>
<dbReference type="PROSITE" id="PS00674">
    <property type="entry name" value="AAA"/>
    <property type="match status" value="1"/>
</dbReference>
<dbReference type="EMBL" id="HE819304">
    <property type="protein sequence ID" value="CCH80583.1"/>
    <property type="molecule type" value="Genomic_DNA"/>
</dbReference>
<evidence type="ECO:0000256" key="4">
    <source>
        <dbReference type="ARBA" id="ARBA00022670"/>
    </source>
</evidence>
<dbReference type="GO" id="GO:0004222">
    <property type="term" value="F:metalloendopeptidase activity"/>
    <property type="evidence" value="ECO:0007669"/>
    <property type="project" value="InterPro"/>
</dbReference>
<evidence type="ECO:0000256" key="15">
    <source>
        <dbReference type="HAMAP-Rule" id="MF_01458"/>
    </source>
</evidence>
<keyword evidence="9 15" id="KW-0862">Zinc</keyword>
<dbReference type="SUPFAM" id="SSF52540">
    <property type="entry name" value="P-loop containing nucleoside triphosphate hydrolases"/>
    <property type="match status" value="1"/>
</dbReference>
<feature type="domain" description="AAA+ ATPase" evidence="17">
    <location>
        <begin position="264"/>
        <end position="402"/>
    </location>
</feature>
<dbReference type="Pfam" id="PF00004">
    <property type="entry name" value="AAA"/>
    <property type="match status" value="1"/>
</dbReference>
<feature type="transmembrane region" description="Helical" evidence="15">
    <location>
        <begin position="177"/>
        <end position="200"/>
    </location>
</feature>
<evidence type="ECO:0000313" key="18">
    <source>
        <dbReference type="EMBL" id="CCH80582.1"/>
    </source>
</evidence>
<comment type="cofactor">
    <cofactor evidence="15">
        <name>Zn(2+)</name>
        <dbReference type="ChEBI" id="CHEBI:29105"/>
    </cofactor>
    <text evidence="15">Binds 1 zinc ion per subunit.</text>
</comment>
<evidence type="ECO:0000256" key="7">
    <source>
        <dbReference type="ARBA" id="ARBA00022741"/>
    </source>
</evidence>